<dbReference type="Proteomes" id="UP000326950">
    <property type="component" value="Unassembled WGS sequence"/>
</dbReference>
<proteinExistence type="predicted"/>
<evidence type="ECO:0000256" key="1">
    <source>
        <dbReference type="SAM" id="SignalP"/>
    </source>
</evidence>
<feature type="chain" id="PRO_5025019086" evidence="1">
    <location>
        <begin position="21"/>
        <end position="123"/>
    </location>
</feature>
<sequence>MNLLKVLAATISLLAGQVVASSEAETNPSNLQARVCVAIRVCQGFDFQGPCYNECLKPSEVHSIRDGFRDNAGSFAVDTKGFFCTVGTPNTVTCSGKKYPGFKRLPDYCINNISAYQCNPDSD</sequence>
<dbReference type="EMBL" id="ML738624">
    <property type="protein sequence ID" value="KAE8162839.1"/>
    <property type="molecule type" value="Genomic_DNA"/>
</dbReference>
<evidence type="ECO:0000313" key="2">
    <source>
        <dbReference type="EMBL" id="KAE8162839.1"/>
    </source>
</evidence>
<gene>
    <name evidence="2" type="ORF">BDV40DRAFT_288259</name>
</gene>
<dbReference type="AlphaFoldDB" id="A0A5N6UW01"/>
<reference evidence="2 3" key="1">
    <citation type="submission" date="2019-04" db="EMBL/GenBank/DDBJ databases">
        <title>Friends and foes A comparative genomics study of 23 Aspergillus species from section Flavi.</title>
        <authorList>
            <consortium name="DOE Joint Genome Institute"/>
            <person name="Kjaerbolling I."/>
            <person name="Vesth T."/>
            <person name="Frisvad J.C."/>
            <person name="Nybo J.L."/>
            <person name="Theobald S."/>
            <person name="Kildgaard S."/>
            <person name="Isbrandt T."/>
            <person name="Kuo A."/>
            <person name="Sato A."/>
            <person name="Lyhne E.K."/>
            <person name="Kogle M.E."/>
            <person name="Wiebenga A."/>
            <person name="Kun R.S."/>
            <person name="Lubbers R.J."/>
            <person name="Makela M.R."/>
            <person name="Barry K."/>
            <person name="Chovatia M."/>
            <person name="Clum A."/>
            <person name="Daum C."/>
            <person name="Haridas S."/>
            <person name="He G."/>
            <person name="LaButti K."/>
            <person name="Lipzen A."/>
            <person name="Mondo S."/>
            <person name="Riley R."/>
            <person name="Salamov A."/>
            <person name="Simmons B.A."/>
            <person name="Magnuson J.K."/>
            <person name="Henrissat B."/>
            <person name="Mortensen U.H."/>
            <person name="Larsen T.O."/>
            <person name="Devries R.P."/>
            <person name="Grigoriev I.V."/>
            <person name="Machida M."/>
            <person name="Baker S.E."/>
            <person name="Andersen M.R."/>
        </authorList>
    </citation>
    <scope>NUCLEOTIDE SEQUENCE [LARGE SCALE GENOMIC DNA]</scope>
    <source>
        <strain evidence="2 3">CBS 117626</strain>
    </source>
</reference>
<feature type="signal peptide" evidence="1">
    <location>
        <begin position="1"/>
        <end position="20"/>
    </location>
</feature>
<organism evidence="2 3">
    <name type="scientific">Aspergillus tamarii</name>
    <dbReference type="NCBI Taxonomy" id="41984"/>
    <lineage>
        <taxon>Eukaryota</taxon>
        <taxon>Fungi</taxon>
        <taxon>Dikarya</taxon>
        <taxon>Ascomycota</taxon>
        <taxon>Pezizomycotina</taxon>
        <taxon>Eurotiomycetes</taxon>
        <taxon>Eurotiomycetidae</taxon>
        <taxon>Eurotiales</taxon>
        <taxon>Aspergillaceae</taxon>
        <taxon>Aspergillus</taxon>
        <taxon>Aspergillus subgen. Circumdati</taxon>
    </lineage>
</organism>
<dbReference type="OrthoDB" id="4338748at2759"/>
<evidence type="ECO:0000313" key="3">
    <source>
        <dbReference type="Proteomes" id="UP000326950"/>
    </source>
</evidence>
<protein>
    <submittedName>
        <fullName evidence="2">Uncharacterized protein</fullName>
    </submittedName>
</protein>
<keyword evidence="3" id="KW-1185">Reference proteome</keyword>
<accession>A0A5N6UW01</accession>
<keyword evidence="1" id="KW-0732">Signal</keyword>
<name>A0A5N6UW01_ASPTM</name>